<evidence type="ECO:0000313" key="2">
    <source>
        <dbReference type="Proteomes" id="UP000035642"/>
    </source>
</evidence>
<accession>A0A0K0DB07</accession>
<proteinExistence type="predicted"/>
<dbReference type="STRING" id="6313.A0A0K0DB07"/>
<evidence type="ECO:0000256" key="1">
    <source>
        <dbReference type="SAM" id="MobiDB-lite"/>
    </source>
</evidence>
<feature type="compositionally biased region" description="Basic and acidic residues" evidence="1">
    <location>
        <begin position="131"/>
        <end position="149"/>
    </location>
</feature>
<organism evidence="2 3">
    <name type="scientific">Angiostrongylus cantonensis</name>
    <name type="common">Rat lungworm</name>
    <dbReference type="NCBI Taxonomy" id="6313"/>
    <lineage>
        <taxon>Eukaryota</taxon>
        <taxon>Metazoa</taxon>
        <taxon>Ecdysozoa</taxon>
        <taxon>Nematoda</taxon>
        <taxon>Chromadorea</taxon>
        <taxon>Rhabditida</taxon>
        <taxon>Rhabditina</taxon>
        <taxon>Rhabditomorpha</taxon>
        <taxon>Strongyloidea</taxon>
        <taxon>Metastrongylidae</taxon>
        <taxon>Angiostrongylus</taxon>
    </lineage>
</organism>
<dbReference type="AlphaFoldDB" id="A0A0K0DB07"/>
<sequence>SVSVWDGFILDPRQLIPTGRETWAGIKVVIEAVLNLKQATTDVMHIVQDTDPQFIMIKTQHTAVRTNDRTTAPNTSIPLPKAFTFEPSIRHAEVQSSQALFVRILTMTDILGQNSGDKSSTRRRTFGHIRLQREEHGAGSKMGDRSPEL</sequence>
<keyword evidence="2" id="KW-1185">Reference proteome</keyword>
<feature type="region of interest" description="Disordered" evidence="1">
    <location>
        <begin position="113"/>
        <end position="149"/>
    </location>
</feature>
<dbReference type="Proteomes" id="UP000035642">
    <property type="component" value="Unassembled WGS sequence"/>
</dbReference>
<name>A0A0K0DB07_ANGCA</name>
<protein>
    <submittedName>
        <fullName evidence="3">VASt domain-containing protein</fullName>
    </submittedName>
</protein>
<evidence type="ECO:0000313" key="3">
    <source>
        <dbReference type="WBParaSite" id="ACAC_0000754101-mRNA-1"/>
    </source>
</evidence>
<dbReference type="WBParaSite" id="ACAC_0000754101-mRNA-1">
    <property type="protein sequence ID" value="ACAC_0000754101-mRNA-1"/>
    <property type="gene ID" value="ACAC_0000754101"/>
</dbReference>
<reference evidence="2" key="1">
    <citation type="submission" date="2012-09" db="EMBL/GenBank/DDBJ databases">
        <authorList>
            <person name="Martin A.A."/>
        </authorList>
    </citation>
    <scope>NUCLEOTIDE SEQUENCE</scope>
</reference>
<reference evidence="3" key="2">
    <citation type="submission" date="2017-02" db="UniProtKB">
        <authorList>
            <consortium name="WormBaseParasite"/>
        </authorList>
    </citation>
    <scope>IDENTIFICATION</scope>
</reference>